<accession>A0A096FLX7</accession>
<evidence type="ECO:0000313" key="2">
    <source>
        <dbReference type="Proteomes" id="UP000029553"/>
    </source>
</evidence>
<dbReference type="Proteomes" id="UP000029553">
    <property type="component" value="Unassembled WGS sequence"/>
</dbReference>
<name>A0A096FLX7_COMTE</name>
<reference evidence="1 2" key="1">
    <citation type="submission" date="2013-09" db="EMBL/GenBank/DDBJ databases">
        <title>High correlation between genotypes and phenotypes of environmental bacteria Comamonas testosteroni strains.</title>
        <authorList>
            <person name="Liu L."/>
            <person name="Zhu W."/>
            <person name="Xia X."/>
            <person name="Xu B."/>
            <person name="Luo M."/>
            <person name="Wang G."/>
        </authorList>
    </citation>
    <scope>NUCLEOTIDE SEQUENCE [LARGE SCALE GENOMIC DNA]</scope>
    <source>
        <strain evidence="1 2">JL40</strain>
    </source>
</reference>
<organism evidence="1 2">
    <name type="scientific">Comamonas testosteroni</name>
    <name type="common">Pseudomonas testosteroni</name>
    <dbReference type="NCBI Taxonomy" id="285"/>
    <lineage>
        <taxon>Bacteria</taxon>
        <taxon>Pseudomonadati</taxon>
        <taxon>Pseudomonadota</taxon>
        <taxon>Betaproteobacteria</taxon>
        <taxon>Burkholderiales</taxon>
        <taxon>Comamonadaceae</taxon>
        <taxon>Comamonas</taxon>
    </lineage>
</organism>
<gene>
    <name evidence="1" type="ORF">P353_08615</name>
</gene>
<dbReference type="AlphaFoldDB" id="A0A096FLX7"/>
<evidence type="ECO:0000313" key="1">
    <source>
        <dbReference type="EMBL" id="KGH30914.1"/>
    </source>
</evidence>
<protein>
    <submittedName>
        <fullName evidence="1">Uncharacterized protein</fullName>
    </submittedName>
</protein>
<comment type="caution">
    <text evidence="1">The sequence shown here is derived from an EMBL/GenBank/DDBJ whole genome shotgun (WGS) entry which is preliminary data.</text>
</comment>
<sequence length="56" mass="6266">MMGSCLQLQHKLKDSQVGQAPSLQTIKVGQAHWLKTETVLLRGLPMNKVILLKIKL</sequence>
<proteinExistence type="predicted"/>
<dbReference type="EMBL" id="AWOR01000037">
    <property type="protein sequence ID" value="KGH30914.1"/>
    <property type="molecule type" value="Genomic_DNA"/>
</dbReference>